<organism evidence="1 2">
    <name type="scientific">Naganishia cerealis</name>
    <dbReference type="NCBI Taxonomy" id="610337"/>
    <lineage>
        <taxon>Eukaryota</taxon>
        <taxon>Fungi</taxon>
        <taxon>Dikarya</taxon>
        <taxon>Basidiomycota</taxon>
        <taxon>Agaricomycotina</taxon>
        <taxon>Tremellomycetes</taxon>
        <taxon>Filobasidiales</taxon>
        <taxon>Filobasidiaceae</taxon>
        <taxon>Naganishia</taxon>
    </lineage>
</organism>
<gene>
    <name evidence="1" type="ORF">QFC19_007278</name>
</gene>
<protein>
    <submittedName>
        <fullName evidence="1">Uncharacterized protein</fullName>
    </submittedName>
</protein>
<accession>A0ACC2VB20</accession>
<evidence type="ECO:0000313" key="2">
    <source>
        <dbReference type="Proteomes" id="UP001241377"/>
    </source>
</evidence>
<comment type="caution">
    <text evidence="1">The sequence shown here is derived from an EMBL/GenBank/DDBJ whole genome shotgun (WGS) entry which is preliminary data.</text>
</comment>
<sequence length="930" mass="105645">MRLPVPKLGHNDLKEVKKPLSTQAASHNVTKSAQPDQNPPQYSEAINSNSDLESVSSSQPSSRRAPVSRRSSSNVLRAMAAPLSGSSSGGKKTPQRNVPYKPSKELQKHIDKLGTDVNVNADLTTTLSGTRTEYFHVLPSFQMFQSILKRDDAQFNESLSGEPPTYEDSRSASPVLSPSLSPQTSATSQSGHENHIDGLLLSTADRLNEYQMNDSAYQEQNFYFDDSNDQPGPASSTPRYRGINEPTDTYGHTVLDNIDRLPKSHSSPIDVQIYVTKKVPLPNQKNELETRLKEYSSGDVVNGYIIITNTSDSVVNFGLFTVSLEGTIKATERMDNDGTQSPHRYKKVLMKKFLKMYDLNASYGYTHIPSSVGVEYKEYTRDNEGCILGLPNERILQPHQKYKKFFTFTFPEKLLDNNCMHLILPHVLPPPSFGFDKSSFYHRGENVSLNKALGYGYLDIRGTPLLTRDYSFDDISVSYAIEAKFIDKIDAKDQNEAVFEHEINDPSSDSSYTISRSQQYFLRFIPDIKEQILDYYNQGYQYGFETFGTLGIGGKLFHDYIHQSTWQAIKDLNHQIEKEIDSKLNKEATQDELKELNLVVHSNHNKFAEQPNFKPQLLHQWSEQRDYLYYQDQRMIGGYSNAIYGKKKKSILSSLTLIGRLKLYVQVPDGVIPYTSPRLLMKYNSSNSDDKDGSMTSLTPVSSTREILELYNRNEEDLLRSVNITLQFTANDSATRPPPISYIEANVVCWSYNSEYPLPVKLLYDFYYAPPCRKPEDEYLEVDEVEITRSNLQWVKDQVSHYISFLKANKTYISRDSYLYMKAMQTLGIKKDTVKDFFKTVTHSSHPQLLSNELGWKAEQRGKKIIWTKDITVPLSTINKNNITLIPNFQSCLVGRSYCLQVVVKYKGSGGDQNEFADNIIKSEVPLVVG</sequence>
<dbReference type="EMBL" id="JASBWR010000095">
    <property type="protein sequence ID" value="KAJ9096179.1"/>
    <property type="molecule type" value="Genomic_DNA"/>
</dbReference>
<reference evidence="1" key="1">
    <citation type="submission" date="2023-04" db="EMBL/GenBank/DDBJ databases">
        <title>Draft Genome sequencing of Naganishia species isolated from polar environments using Oxford Nanopore Technology.</title>
        <authorList>
            <person name="Leo P."/>
            <person name="Venkateswaran K."/>
        </authorList>
    </citation>
    <scope>NUCLEOTIDE SEQUENCE</scope>
    <source>
        <strain evidence="1">MNA-CCFEE 5261</strain>
    </source>
</reference>
<proteinExistence type="predicted"/>
<keyword evidence="2" id="KW-1185">Reference proteome</keyword>
<dbReference type="Proteomes" id="UP001241377">
    <property type="component" value="Unassembled WGS sequence"/>
</dbReference>
<evidence type="ECO:0000313" key="1">
    <source>
        <dbReference type="EMBL" id="KAJ9096179.1"/>
    </source>
</evidence>
<name>A0ACC2VB20_9TREE</name>